<dbReference type="GO" id="GO:0005524">
    <property type="term" value="F:ATP binding"/>
    <property type="evidence" value="ECO:0007669"/>
    <property type="project" value="InterPro"/>
</dbReference>
<dbReference type="Pfam" id="PF06470">
    <property type="entry name" value="SMC_hinge"/>
    <property type="match status" value="1"/>
</dbReference>
<dbReference type="SUPFAM" id="SSF75553">
    <property type="entry name" value="Smc hinge domain"/>
    <property type="match status" value="1"/>
</dbReference>
<proteinExistence type="predicted"/>
<organism evidence="3 4">
    <name type="scientific">Clavibacter nebraskensis</name>
    <dbReference type="NCBI Taxonomy" id="31963"/>
    <lineage>
        <taxon>Bacteria</taxon>
        <taxon>Bacillati</taxon>
        <taxon>Actinomycetota</taxon>
        <taxon>Actinomycetes</taxon>
        <taxon>Micrococcales</taxon>
        <taxon>Microbacteriaceae</taxon>
        <taxon>Clavibacter</taxon>
    </lineage>
</organism>
<protein>
    <submittedName>
        <fullName evidence="3">Chromosome segregation protein SMC</fullName>
    </submittedName>
</protein>
<name>A0A399NQE6_9MICO</name>
<dbReference type="GO" id="GO:0005694">
    <property type="term" value="C:chromosome"/>
    <property type="evidence" value="ECO:0007669"/>
    <property type="project" value="InterPro"/>
</dbReference>
<feature type="region of interest" description="Disordered" evidence="1">
    <location>
        <begin position="1"/>
        <end position="48"/>
    </location>
</feature>
<accession>A0A399NQE6</accession>
<dbReference type="EMBL" id="QWED01001123">
    <property type="protein sequence ID" value="RII96390.1"/>
    <property type="molecule type" value="Genomic_DNA"/>
</dbReference>
<dbReference type="InterPro" id="IPR010935">
    <property type="entry name" value="SMC_hinge"/>
</dbReference>
<dbReference type="InterPro" id="IPR036277">
    <property type="entry name" value="SMC_hinge_sf"/>
</dbReference>
<dbReference type="GO" id="GO:0051276">
    <property type="term" value="P:chromosome organization"/>
    <property type="evidence" value="ECO:0007669"/>
    <property type="project" value="InterPro"/>
</dbReference>
<reference evidence="3 4" key="1">
    <citation type="submission" date="2018-08" db="EMBL/GenBank/DDBJ databases">
        <title>Genome Sequence of Clavibacter michiganensis Subspecies type strains, and the Atypical Peach-Colored Strains Isolated from Tomato.</title>
        <authorList>
            <person name="Osdaghi E."/>
            <person name="Portier P."/>
            <person name="Briand M."/>
            <person name="Jacques M.-A."/>
        </authorList>
    </citation>
    <scope>NUCLEOTIDE SEQUENCE [LARGE SCALE GENOMIC DNA]</scope>
    <source>
        <strain evidence="3 4">CFBP 7577</strain>
    </source>
</reference>
<feature type="domain" description="SMC hinge" evidence="2">
    <location>
        <begin position="92"/>
        <end position="132"/>
    </location>
</feature>
<feature type="non-terminal residue" evidence="3">
    <location>
        <position position="1"/>
    </location>
</feature>
<dbReference type="Gene3D" id="1.20.1060.20">
    <property type="match status" value="1"/>
</dbReference>
<gene>
    <name evidence="3" type="ORF">DZF97_17855</name>
</gene>
<evidence type="ECO:0000313" key="3">
    <source>
        <dbReference type="EMBL" id="RII96390.1"/>
    </source>
</evidence>
<evidence type="ECO:0000259" key="2">
    <source>
        <dbReference type="Pfam" id="PF06470"/>
    </source>
</evidence>
<evidence type="ECO:0000313" key="4">
    <source>
        <dbReference type="Proteomes" id="UP000265361"/>
    </source>
</evidence>
<feature type="non-terminal residue" evidence="3">
    <location>
        <position position="133"/>
    </location>
</feature>
<dbReference type="Proteomes" id="UP000265361">
    <property type="component" value="Unassembled WGS sequence"/>
</dbReference>
<sequence length="133" mass="13813">DAARARLTAAEAERERGEAEGEADEQGGSELTRAYEDAQADVASEESAIEAVREELHAKERERDALAAREQALASALDQRDGSSDLVAAGLPGIRGLLAEHVHVQPGYEAAVAAALGSLADAVLAETHDDAVA</sequence>
<evidence type="ECO:0000256" key="1">
    <source>
        <dbReference type="SAM" id="MobiDB-lite"/>
    </source>
</evidence>
<dbReference type="AlphaFoldDB" id="A0A399NQE6"/>
<feature type="compositionally biased region" description="Low complexity" evidence="1">
    <location>
        <begin position="1"/>
        <end position="10"/>
    </location>
</feature>
<comment type="caution">
    <text evidence="3">The sequence shown here is derived from an EMBL/GenBank/DDBJ whole genome shotgun (WGS) entry which is preliminary data.</text>
</comment>